<dbReference type="EMBL" id="CP004078">
    <property type="protein sequence ID" value="AHV96695.1"/>
    <property type="molecule type" value="Genomic_DNA"/>
</dbReference>
<proteinExistence type="predicted"/>
<dbReference type="Gene3D" id="3.40.630.30">
    <property type="match status" value="1"/>
</dbReference>
<dbReference type="eggNOG" id="COG0454">
    <property type="taxonomic scope" value="Bacteria"/>
</dbReference>
<dbReference type="STRING" id="1268072.PSAB_08815"/>
<dbReference type="PATRIC" id="fig|1268072.3.peg.1837"/>
<evidence type="ECO:0000313" key="2">
    <source>
        <dbReference type="Proteomes" id="UP000019772"/>
    </source>
</evidence>
<sequence>MERIMDYIGKNACQSAVVGLMSTKGLEHFYERYGFWKRPTEQFGNGMIQFWGETMHPVKDLKG</sequence>
<dbReference type="KEGG" id="psab:PSAB_08815"/>
<keyword evidence="1" id="KW-0808">Transferase</keyword>
<dbReference type="HOGENOM" id="CLU_2881692_0_0_9"/>
<dbReference type="AlphaFoldDB" id="X4ZJ11"/>
<gene>
    <name evidence="1" type="ORF">PSAB_08815</name>
</gene>
<reference evidence="1 2" key="1">
    <citation type="journal article" date="2014" name="PLoS Genet.">
        <title>Comparative Genomic Analysis of N2-Fixing and Non-N2-Fixing Paenibacillus spp.: Organization, Evolution and Expression of the Nitrogen Fixation Genes.</title>
        <authorList>
            <person name="Xie J.B."/>
            <person name="Du Z."/>
            <person name="Bai L."/>
            <person name="Tian C."/>
            <person name="Zhang Y."/>
            <person name="Xie J.Y."/>
            <person name="Wang T."/>
            <person name="Liu X."/>
            <person name="Chen X."/>
            <person name="Cheng Q."/>
            <person name="Chen S."/>
            <person name="Li J."/>
        </authorList>
    </citation>
    <scope>NUCLEOTIDE SEQUENCE [LARGE SCALE GENOMIC DNA]</scope>
    <source>
        <strain evidence="1 2">T27</strain>
    </source>
</reference>
<keyword evidence="2" id="KW-1185">Reference proteome</keyword>
<dbReference type="GO" id="GO:0016740">
    <property type="term" value="F:transferase activity"/>
    <property type="evidence" value="ECO:0007669"/>
    <property type="project" value="UniProtKB-KW"/>
</dbReference>
<dbReference type="Proteomes" id="UP000019772">
    <property type="component" value="Chromosome"/>
</dbReference>
<protein>
    <submittedName>
        <fullName evidence="1">N-acetyltransferase GCN5</fullName>
    </submittedName>
</protein>
<name>X4ZJ11_9BACL</name>
<evidence type="ECO:0000313" key="1">
    <source>
        <dbReference type="EMBL" id="AHV96695.1"/>
    </source>
</evidence>
<accession>X4ZJ11</accession>
<organism evidence="1 2">
    <name type="scientific">Paenibacillus sabinae T27</name>
    <dbReference type="NCBI Taxonomy" id="1268072"/>
    <lineage>
        <taxon>Bacteria</taxon>
        <taxon>Bacillati</taxon>
        <taxon>Bacillota</taxon>
        <taxon>Bacilli</taxon>
        <taxon>Bacillales</taxon>
        <taxon>Paenibacillaceae</taxon>
        <taxon>Paenibacillus</taxon>
    </lineage>
</organism>